<name>A0A1F4SEA8_UNCSA</name>
<dbReference type="SUPFAM" id="SSF56784">
    <property type="entry name" value="HAD-like"/>
    <property type="match status" value="1"/>
</dbReference>
<reference evidence="1 2" key="1">
    <citation type="journal article" date="2016" name="Nat. Commun.">
        <title>Thousands of microbial genomes shed light on interconnected biogeochemical processes in an aquifer system.</title>
        <authorList>
            <person name="Anantharaman K."/>
            <person name="Brown C.T."/>
            <person name="Hug L.A."/>
            <person name="Sharon I."/>
            <person name="Castelle C.J."/>
            <person name="Probst A.J."/>
            <person name="Thomas B.C."/>
            <person name="Singh A."/>
            <person name="Wilkins M.J."/>
            <person name="Karaoz U."/>
            <person name="Brodie E.L."/>
            <person name="Williams K.H."/>
            <person name="Hubbard S.S."/>
            <person name="Banfield J.F."/>
        </authorList>
    </citation>
    <scope>NUCLEOTIDE SEQUENCE [LARGE SCALE GENOMIC DNA]</scope>
</reference>
<dbReference type="AlphaFoldDB" id="A0A1F4SEA8"/>
<accession>A0A1F4SEA8</accession>
<protein>
    <recommendedName>
        <fullName evidence="3">HAD family hydrolase</fullName>
    </recommendedName>
</protein>
<proteinExistence type="predicted"/>
<comment type="caution">
    <text evidence="1">The sequence shown here is derived from an EMBL/GenBank/DDBJ whole genome shotgun (WGS) entry which is preliminary data.</text>
</comment>
<dbReference type="Gene3D" id="3.40.50.1000">
    <property type="entry name" value="HAD superfamily/HAD-like"/>
    <property type="match status" value="1"/>
</dbReference>
<dbReference type="InterPro" id="IPR023214">
    <property type="entry name" value="HAD_sf"/>
</dbReference>
<sequence>MPSVRKDEILMVGDSLDYDIEGAHGAGIHSLLVLSGNTKSIEEARSAEKQPDFIADDFVLR</sequence>
<dbReference type="Pfam" id="PF13242">
    <property type="entry name" value="Hydrolase_like"/>
    <property type="match status" value="1"/>
</dbReference>
<evidence type="ECO:0000313" key="1">
    <source>
        <dbReference type="EMBL" id="OGC18768.1"/>
    </source>
</evidence>
<organism evidence="1 2">
    <name type="scientific">candidate division WOR-1 bacterium RIFOXYB2_FULL_37_13</name>
    <dbReference type="NCBI Taxonomy" id="1802579"/>
    <lineage>
        <taxon>Bacteria</taxon>
        <taxon>Bacillati</taxon>
        <taxon>Saganbacteria</taxon>
    </lineage>
</organism>
<evidence type="ECO:0008006" key="3">
    <source>
        <dbReference type="Google" id="ProtNLM"/>
    </source>
</evidence>
<dbReference type="InterPro" id="IPR036412">
    <property type="entry name" value="HAD-like_sf"/>
</dbReference>
<evidence type="ECO:0000313" key="2">
    <source>
        <dbReference type="Proteomes" id="UP000178417"/>
    </source>
</evidence>
<dbReference type="Proteomes" id="UP000178417">
    <property type="component" value="Unassembled WGS sequence"/>
</dbReference>
<dbReference type="EMBL" id="MEUB01000068">
    <property type="protein sequence ID" value="OGC18768.1"/>
    <property type="molecule type" value="Genomic_DNA"/>
</dbReference>
<gene>
    <name evidence="1" type="ORF">A2310_02635</name>
</gene>